<gene>
    <name evidence="4" type="ORF">ENSA5_36880</name>
</gene>
<dbReference type="OrthoDB" id="1412847at2"/>
<proteinExistence type="predicted"/>
<dbReference type="AlphaFoldDB" id="A0A2S9XSI0"/>
<reference evidence="4 5" key="1">
    <citation type="submission" date="2018-03" db="EMBL/GenBank/DDBJ databases">
        <title>Draft Genome Sequences of the Obligatory Marine Myxobacteria Enhygromyxa salina SWB005.</title>
        <authorList>
            <person name="Poehlein A."/>
            <person name="Moghaddam J.A."/>
            <person name="Harms H."/>
            <person name="Alanjari M."/>
            <person name="Koenig G.M."/>
            <person name="Daniel R."/>
            <person name="Schaeberle T.F."/>
        </authorList>
    </citation>
    <scope>NUCLEOTIDE SEQUENCE [LARGE SCALE GENOMIC DNA]</scope>
    <source>
        <strain evidence="4 5">SWB005</strain>
    </source>
</reference>
<dbReference type="Pfam" id="PF02129">
    <property type="entry name" value="Peptidase_S15"/>
    <property type="match status" value="1"/>
</dbReference>
<accession>A0A2S9XSI0</accession>
<feature type="region of interest" description="Disordered" evidence="2">
    <location>
        <begin position="20"/>
        <end position="49"/>
    </location>
</feature>
<dbReference type="InterPro" id="IPR053145">
    <property type="entry name" value="AB_hydrolase_Est10"/>
</dbReference>
<keyword evidence="1 4" id="KW-0378">Hydrolase</keyword>
<dbReference type="SUPFAM" id="SSF53474">
    <property type="entry name" value="alpha/beta-Hydrolases"/>
    <property type="match status" value="1"/>
</dbReference>
<evidence type="ECO:0000256" key="1">
    <source>
        <dbReference type="ARBA" id="ARBA00022801"/>
    </source>
</evidence>
<dbReference type="InterPro" id="IPR000383">
    <property type="entry name" value="Xaa-Pro-like_dom"/>
</dbReference>
<evidence type="ECO:0000313" key="4">
    <source>
        <dbReference type="EMBL" id="PRP95819.1"/>
    </source>
</evidence>
<feature type="domain" description="Xaa-Pro dipeptidyl-peptidase-like" evidence="3">
    <location>
        <begin position="186"/>
        <end position="438"/>
    </location>
</feature>
<evidence type="ECO:0000259" key="3">
    <source>
        <dbReference type="Pfam" id="PF02129"/>
    </source>
</evidence>
<dbReference type="GO" id="GO:0052689">
    <property type="term" value="F:carboxylic ester hydrolase activity"/>
    <property type="evidence" value="ECO:0007669"/>
    <property type="project" value="TreeGrafter"/>
</dbReference>
<organism evidence="4 5">
    <name type="scientific">Enhygromyxa salina</name>
    <dbReference type="NCBI Taxonomy" id="215803"/>
    <lineage>
        <taxon>Bacteria</taxon>
        <taxon>Pseudomonadati</taxon>
        <taxon>Myxococcota</taxon>
        <taxon>Polyangia</taxon>
        <taxon>Nannocystales</taxon>
        <taxon>Nannocystaceae</taxon>
        <taxon>Enhygromyxa</taxon>
    </lineage>
</organism>
<dbReference type="EMBL" id="PVNK01000166">
    <property type="protein sequence ID" value="PRP95819.1"/>
    <property type="molecule type" value="Genomic_DNA"/>
</dbReference>
<dbReference type="PROSITE" id="PS00708">
    <property type="entry name" value="PRO_ENDOPEP_SER"/>
    <property type="match status" value="1"/>
</dbReference>
<dbReference type="InterPro" id="IPR029058">
    <property type="entry name" value="AB_hydrolase_fold"/>
</dbReference>
<dbReference type="PROSITE" id="PS51257">
    <property type="entry name" value="PROKAR_LIPOPROTEIN"/>
    <property type="match status" value="1"/>
</dbReference>
<dbReference type="GO" id="GO:0004252">
    <property type="term" value="F:serine-type endopeptidase activity"/>
    <property type="evidence" value="ECO:0007669"/>
    <property type="project" value="InterPro"/>
</dbReference>
<name>A0A2S9XSI0_9BACT</name>
<dbReference type="RefSeq" id="WP_106393025.1">
    <property type="nucleotide sequence ID" value="NZ_PVNK01000166.1"/>
</dbReference>
<feature type="compositionally biased region" description="Low complexity" evidence="2">
    <location>
        <begin position="21"/>
        <end position="32"/>
    </location>
</feature>
<dbReference type="GO" id="GO:0006508">
    <property type="term" value="P:proteolysis"/>
    <property type="evidence" value="ECO:0007669"/>
    <property type="project" value="InterPro"/>
</dbReference>
<dbReference type="PANTHER" id="PTHR43265">
    <property type="entry name" value="ESTERASE ESTD"/>
    <property type="match status" value="1"/>
</dbReference>
<sequence length="509" mass="53092">MRSSLILVSLCVLSAGCKSNTPAKDAAPAATKSEAKADGPAPDEQVESAAGPATIGQWVGSLSLPGGQTLEWAVSVQPSQDGDGLSEAKLWIPAQMITGTSLGPVKVGADGSMKVEFAAVGAQWTIVPGATPTCSFAQKGAEFPCTISSTDVNDFAAIASPERPQTPEPPFPYAVAELEIPNPDAEGVTLAATLTIPEGEGPHPAVVMISGSGLQDRDETIANHKPFWVIADHLSRNGVAVLRYDDRGFGESTGDGTKATLEDFASDSWAAAAALAARPEIDGERVGLIGHSEGGVIAPLVAAEHPDDIDFIVLLAGTGVTGSEIVIHQQSLLMAAKGADKATIEEAEASARELHAAVLGNSAEAAPAALEALLRAENNELTDEQKKAGDLDAVIAGQIEVLNSPWFRHFLAWDPAPVLARVKVPVLAMFGDLDLQVDVEQNLAPVQAALRGNKGAEFVLLPGLNHLFQPATTGMPDEYGMIEMTIEPAVLDELARWIRVTTGLDEPQE</sequence>
<dbReference type="Proteomes" id="UP000237968">
    <property type="component" value="Unassembled WGS sequence"/>
</dbReference>
<keyword evidence="5" id="KW-1185">Reference proteome</keyword>
<dbReference type="InterPro" id="IPR002471">
    <property type="entry name" value="Pept_S9_AS"/>
</dbReference>
<comment type="caution">
    <text evidence="4">The sequence shown here is derived from an EMBL/GenBank/DDBJ whole genome shotgun (WGS) entry which is preliminary data.</text>
</comment>
<evidence type="ECO:0000256" key="2">
    <source>
        <dbReference type="SAM" id="MobiDB-lite"/>
    </source>
</evidence>
<protein>
    <submittedName>
        <fullName evidence="4">Alpha/beta hydrolase family protein</fullName>
    </submittedName>
</protein>
<evidence type="ECO:0000313" key="5">
    <source>
        <dbReference type="Proteomes" id="UP000237968"/>
    </source>
</evidence>
<dbReference type="Gene3D" id="3.40.50.1820">
    <property type="entry name" value="alpha/beta hydrolase"/>
    <property type="match status" value="1"/>
</dbReference>
<dbReference type="PANTHER" id="PTHR43265:SF1">
    <property type="entry name" value="ESTERASE ESTD"/>
    <property type="match status" value="1"/>
</dbReference>